<evidence type="ECO:0000256" key="1">
    <source>
        <dbReference type="SAM" id="MobiDB-lite"/>
    </source>
</evidence>
<accession>A0A1H6ZW61</accession>
<dbReference type="Proteomes" id="UP000183315">
    <property type="component" value="Unassembled WGS sequence"/>
</dbReference>
<dbReference type="Gene3D" id="3.40.1690.10">
    <property type="entry name" value="secretion proteins EscU"/>
    <property type="match status" value="1"/>
</dbReference>
<reference evidence="4" key="1">
    <citation type="submission" date="2016-10" db="EMBL/GenBank/DDBJ databases">
        <authorList>
            <person name="Varghese N."/>
        </authorList>
    </citation>
    <scope>NUCLEOTIDE SEQUENCE [LARGE SCALE GENOMIC DNA]</scope>
    <source>
        <strain evidence="4">DSM 24868</strain>
    </source>
</reference>
<evidence type="ECO:0000313" key="4">
    <source>
        <dbReference type="Proteomes" id="UP000183315"/>
    </source>
</evidence>
<keyword evidence="2" id="KW-0472">Membrane</keyword>
<feature type="compositionally biased region" description="Basic and acidic residues" evidence="1">
    <location>
        <begin position="1"/>
        <end position="11"/>
    </location>
</feature>
<name>A0A1H6ZW61_9MICO</name>
<evidence type="ECO:0000313" key="3">
    <source>
        <dbReference type="EMBL" id="SEJ55857.1"/>
    </source>
</evidence>
<dbReference type="EMBL" id="FNZI01000005">
    <property type="protein sequence ID" value="SEJ55857.1"/>
    <property type="molecule type" value="Genomic_DNA"/>
</dbReference>
<proteinExistence type="predicted"/>
<dbReference type="InterPro" id="IPR029025">
    <property type="entry name" value="T3SS_substrate_exporter_C"/>
</dbReference>
<gene>
    <name evidence="3" type="ORF">SAMN05421637_2185</name>
</gene>
<feature type="region of interest" description="Disordered" evidence="1">
    <location>
        <begin position="218"/>
        <end position="243"/>
    </location>
</feature>
<dbReference type="Pfam" id="PF01312">
    <property type="entry name" value="Bac_export_2"/>
    <property type="match status" value="1"/>
</dbReference>
<feature type="region of interest" description="Disordered" evidence="1">
    <location>
        <begin position="1"/>
        <end position="25"/>
    </location>
</feature>
<dbReference type="PANTHER" id="PTHR30531:SF12">
    <property type="entry name" value="FLAGELLAR BIOSYNTHETIC PROTEIN FLHB"/>
    <property type="match status" value="1"/>
</dbReference>
<dbReference type="InterPro" id="IPR006135">
    <property type="entry name" value="T3SS_substrate_exporter"/>
</dbReference>
<keyword evidence="4" id="KW-1185">Reference proteome</keyword>
<keyword evidence="3" id="KW-0282">Flagellum</keyword>
<keyword evidence="2" id="KW-0812">Transmembrane</keyword>
<dbReference type="GO" id="GO:0009306">
    <property type="term" value="P:protein secretion"/>
    <property type="evidence" value="ECO:0007669"/>
    <property type="project" value="InterPro"/>
</dbReference>
<feature type="transmembrane region" description="Helical" evidence="2">
    <location>
        <begin position="151"/>
        <end position="170"/>
    </location>
</feature>
<feature type="transmembrane region" description="Helical" evidence="2">
    <location>
        <begin position="190"/>
        <end position="211"/>
    </location>
</feature>
<feature type="compositionally biased region" description="Basic and acidic residues" evidence="1">
    <location>
        <begin position="221"/>
        <end position="238"/>
    </location>
</feature>
<dbReference type="GO" id="GO:0005886">
    <property type="term" value="C:plasma membrane"/>
    <property type="evidence" value="ECO:0007669"/>
    <property type="project" value="TreeGrafter"/>
</dbReference>
<keyword evidence="3" id="KW-0966">Cell projection</keyword>
<organism evidence="3 4">
    <name type="scientific">Demequina mangrovi</name>
    <dbReference type="NCBI Taxonomy" id="1043493"/>
    <lineage>
        <taxon>Bacteria</taxon>
        <taxon>Bacillati</taxon>
        <taxon>Actinomycetota</taxon>
        <taxon>Actinomycetes</taxon>
        <taxon>Micrococcales</taxon>
        <taxon>Demequinaceae</taxon>
        <taxon>Demequina</taxon>
    </lineage>
</organism>
<keyword evidence="2" id="KW-1133">Transmembrane helix</keyword>
<dbReference type="AlphaFoldDB" id="A0A1H6ZW61"/>
<feature type="transmembrane region" description="Helical" evidence="2">
    <location>
        <begin position="33"/>
        <end position="50"/>
    </location>
</feature>
<dbReference type="PRINTS" id="PR00950">
    <property type="entry name" value="TYPE3IMSPROT"/>
</dbReference>
<dbReference type="eggNOG" id="COG1377">
    <property type="taxonomic scope" value="Bacteria"/>
</dbReference>
<feature type="transmembrane region" description="Helical" evidence="2">
    <location>
        <begin position="83"/>
        <end position="108"/>
    </location>
</feature>
<dbReference type="PANTHER" id="PTHR30531">
    <property type="entry name" value="FLAGELLAR BIOSYNTHETIC PROTEIN FLHB"/>
    <property type="match status" value="1"/>
</dbReference>
<protein>
    <submittedName>
        <fullName evidence="3">Flagellar biosynthetic protein FlhB</fullName>
    </submittedName>
</protein>
<sequence>MVSKDSGEKTEQATPQRMKKLRREGSLQRSQDLSAWLVIGSVVVVLPLVISQGGESAHAQLARVDAIAAAPDPLVAAEMLGDALLSILTTLGPALAVAVIAAIAAAAAQGGIRFAPKKLKPTVKHFSPKEGAKKLFGGQAWWNGAKAALKAAAIGVVLYLVVQGVVPVLIGSGVHSLQATLDIAIDGAMTLVRTAVIAGFVLAGLDALVVMKRNRKQTRMSKKEIKDEHKQAEGDPHIKGQRRQRQIEMSRNRMMAEVANADVVMVNPTHVAVALRYEPGTGAPRVIAKGRGHIAARIREKAAEAQVPMVQDVPLARALHDACEVGQEIPAHLYAAVARVLAFVMALKRRGAATGLHRDPEAEAVPS</sequence>
<dbReference type="STRING" id="1043493.SAMN05421637_2185"/>
<keyword evidence="3" id="KW-0969">Cilium</keyword>
<evidence type="ECO:0000256" key="2">
    <source>
        <dbReference type="SAM" id="Phobius"/>
    </source>
</evidence>
<dbReference type="SUPFAM" id="SSF160544">
    <property type="entry name" value="EscU C-terminal domain-like"/>
    <property type="match status" value="1"/>
</dbReference>